<protein>
    <submittedName>
        <fullName evidence="3">Uncharacterized protein</fullName>
    </submittedName>
</protein>
<feature type="compositionally biased region" description="Basic and acidic residues" evidence="1">
    <location>
        <begin position="14"/>
        <end position="29"/>
    </location>
</feature>
<dbReference type="Proteomes" id="UP000663508">
    <property type="component" value="Plasmid pVL1_3"/>
</dbReference>
<feature type="region of interest" description="Disordered" evidence="1">
    <location>
        <begin position="1"/>
        <end position="29"/>
    </location>
</feature>
<organism evidence="3 4">
    <name type="scientific">Methylobacterium indicum</name>
    <dbReference type="NCBI Taxonomy" id="1775910"/>
    <lineage>
        <taxon>Bacteria</taxon>
        <taxon>Pseudomonadati</taxon>
        <taxon>Pseudomonadota</taxon>
        <taxon>Alphaproteobacteria</taxon>
        <taxon>Hyphomicrobiales</taxon>
        <taxon>Methylobacteriaceae</taxon>
        <taxon>Methylobacterium</taxon>
    </lineage>
</organism>
<keyword evidence="3" id="KW-0614">Plasmid</keyword>
<feature type="transmembrane region" description="Helical" evidence="2">
    <location>
        <begin position="36"/>
        <end position="56"/>
    </location>
</feature>
<evidence type="ECO:0000313" key="4">
    <source>
        <dbReference type="Proteomes" id="UP000663508"/>
    </source>
</evidence>
<evidence type="ECO:0000313" key="3">
    <source>
        <dbReference type="EMBL" id="BCM88017.1"/>
    </source>
</evidence>
<dbReference type="AlphaFoldDB" id="A0A8H8X1W2"/>
<proteinExistence type="predicted"/>
<gene>
    <name evidence="3" type="ORF">mvi_64780</name>
</gene>
<dbReference type="KEGG" id="mind:mvi_64780"/>
<evidence type="ECO:0000256" key="2">
    <source>
        <dbReference type="SAM" id="Phobius"/>
    </source>
</evidence>
<keyword evidence="2" id="KW-0472">Membrane</keyword>
<accession>A0A8H8X1W2</accession>
<keyword evidence="2" id="KW-0812">Transmembrane</keyword>
<sequence>MGRRAQGAAGRPSGARDPDHPTEGSRMSDGHMPWRWSAVPMEFFGIHGSITIFLPLLMATGLSRYTFIAMALYVAFLVYCNHRKMTPMRYLKYMWAKFIEGGKWPAF</sequence>
<dbReference type="EMBL" id="AP024148">
    <property type="protein sequence ID" value="BCM88017.1"/>
    <property type="molecule type" value="Genomic_DNA"/>
</dbReference>
<keyword evidence="2" id="KW-1133">Transmembrane helix</keyword>
<evidence type="ECO:0000256" key="1">
    <source>
        <dbReference type="SAM" id="MobiDB-lite"/>
    </source>
</evidence>
<geneLocation type="plasmid" evidence="3 4">
    <name>pVL1_3</name>
</geneLocation>
<name>A0A8H8X1W2_9HYPH</name>
<feature type="transmembrane region" description="Helical" evidence="2">
    <location>
        <begin position="62"/>
        <end position="80"/>
    </location>
</feature>
<reference evidence="3" key="1">
    <citation type="submission" date="2020-11" db="EMBL/GenBank/DDBJ databases">
        <title>Complete genome sequence of a novel pathogenic Methylobacterium strain isolated from rice in Vietnam.</title>
        <authorList>
            <person name="Lai K."/>
            <person name="Okazaki S."/>
            <person name="Higashi K."/>
            <person name="Mori H."/>
            <person name="Toyoda A."/>
            <person name="Kurokawa K."/>
        </authorList>
    </citation>
    <scope>NUCLEOTIDE SEQUENCE</scope>
    <source>
        <strain evidence="3">VL1</strain>
        <plasmid evidence="3">pVL1_3</plasmid>
    </source>
</reference>